<name>A0A0F9NIT5_9ZZZZ</name>
<evidence type="ECO:0000256" key="1">
    <source>
        <dbReference type="SAM" id="MobiDB-lite"/>
    </source>
</evidence>
<gene>
    <name evidence="2" type="ORF">LCGC14_1331630</name>
</gene>
<feature type="compositionally biased region" description="Basic and acidic residues" evidence="1">
    <location>
        <begin position="490"/>
        <end position="499"/>
    </location>
</feature>
<feature type="compositionally biased region" description="Acidic residues" evidence="1">
    <location>
        <begin position="454"/>
        <end position="471"/>
    </location>
</feature>
<feature type="compositionally biased region" description="Acidic residues" evidence="1">
    <location>
        <begin position="479"/>
        <end position="489"/>
    </location>
</feature>
<sequence length="518" mass="59796">MSEIIKARKEGNQLYTYDSTLRKLKTHWEDSLMYLTRTSIHAEVRERFFTINYPVLRRMAERLSMVSAIINTRQQQIMPFLKPASETGQPGFCIHKKGEFDKRYKKKDKRAEEIQAMIEQTGFIYDPFREDDFIDFGLMVVREALVIDQVAIELQRNRRGEVSAFWLVDGATIFRCTEKGYEQNKKLAFVQILDGKVEASYTKEEMIFDYMFKRADLHHRGFGYSLLEQAVDLITTLIFGITYNRDQFVKDKVPKGFIALQGEADAEAMEAVERYWQAAMTGVGARFTIPIIPSGKEGVSLDFKTLNPSNKDIEYYKMMLFFLSLFASVFGMDLAEMGIKTDTHQTFVGENLEGRIKYSKARGLESLLTFMQSIMMKIMKKIDEDYEFVFVGIDKEDEERKYKVVKAAIESDRTINEMREEDGLDAKDGEEYDTVLNSNLVQIRQLLSQQQSEAEGEEYDEGEAFEEEGEEGEGRETFEGEESEEGEFEEGGKVEKGGELKKHVEALQKAGYELEIEI</sequence>
<protein>
    <submittedName>
        <fullName evidence="2">Uncharacterized protein</fullName>
    </submittedName>
</protein>
<organism evidence="2">
    <name type="scientific">marine sediment metagenome</name>
    <dbReference type="NCBI Taxonomy" id="412755"/>
    <lineage>
        <taxon>unclassified sequences</taxon>
        <taxon>metagenomes</taxon>
        <taxon>ecological metagenomes</taxon>
    </lineage>
</organism>
<dbReference type="EMBL" id="LAZR01008050">
    <property type="protein sequence ID" value="KKM81257.1"/>
    <property type="molecule type" value="Genomic_DNA"/>
</dbReference>
<accession>A0A0F9NIT5</accession>
<dbReference type="AlphaFoldDB" id="A0A0F9NIT5"/>
<feature type="region of interest" description="Disordered" evidence="1">
    <location>
        <begin position="449"/>
        <end position="499"/>
    </location>
</feature>
<reference evidence="2" key="1">
    <citation type="journal article" date="2015" name="Nature">
        <title>Complex archaea that bridge the gap between prokaryotes and eukaryotes.</title>
        <authorList>
            <person name="Spang A."/>
            <person name="Saw J.H."/>
            <person name="Jorgensen S.L."/>
            <person name="Zaremba-Niedzwiedzka K."/>
            <person name="Martijn J."/>
            <person name="Lind A.E."/>
            <person name="van Eijk R."/>
            <person name="Schleper C."/>
            <person name="Guy L."/>
            <person name="Ettema T.J."/>
        </authorList>
    </citation>
    <scope>NUCLEOTIDE SEQUENCE</scope>
</reference>
<proteinExistence type="predicted"/>
<comment type="caution">
    <text evidence="2">The sequence shown here is derived from an EMBL/GenBank/DDBJ whole genome shotgun (WGS) entry which is preliminary data.</text>
</comment>
<dbReference type="InterPro" id="IPR006944">
    <property type="entry name" value="Phage/GTA_portal"/>
</dbReference>
<evidence type="ECO:0000313" key="2">
    <source>
        <dbReference type="EMBL" id="KKM81257.1"/>
    </source>
</evidence>
<dbReference type="Pfam" id="PF04860">
    <property type="entry name" value="Phage_portal"/>
    <property type="match status" value="1"/>
</dbReference>